<dbReference type="HOGENOM" id="CLU_063074_1_1_1"/>
<protein>
    <recommendedName>
        <fullName evidence="1">Globin-sensor domain-containing protein</fullName>
    </recommendedName>
</protein>
<name>A0A0C3C117_HEBCY</name>
<dbReference type="AlphaFoldDB" id="A0A0C3C117"/>
<dbReference type="Pfam" id="PF11563">
    <property type="entry name" value="Protoglobin"/>
    <property type="match status" value="1"/>
</dbReference>
<sequence length="217" mass="24224">MQHISESSLEHLPSRIDYLRSFIDFTSEDAAALHAAKPVVGPLVPTVVELTGYTGFAPTALTDLKQDHPQIKFRKDFLKAYLVKLVTLDYEKIESWEYLDRVGLMHTGRAGFSHRVSKPSLRVEYIHCAILLGYVEDILVNAVITHPDLDLDTKNAVARAVNKVVWIQNDLFARHYIDQAVASSNVDTITLKRPVALSIALGLLTLGALVAKLYARF</sequence>
<dbReference type="EMBL" id="KN831777">
    <property type="protein sequence ID" value="KIM42580.1"/>
    <property type="molecule type" value="Genomic_DNA"/>
</dbReference>
<evidence type="ECO:0000313" key="2">
    <source>
        <dbReference type="EMBL" id="KIM42580.1"/>
    </source>
</evidence>
<accession>A0A0C3C117</accession>
<dbReference type="Proteomes" id="UP000053424">
    <property type="component" value="Unassembled WGS sequence"/>
</dbReference>
<dbReference type="Gene3D" id="1.10.490.10">
    <property type="entry name" value="Globins"/>
    <property type="match status" value="1"/>
</dbReference>
<organism evidence="2 3">
    <name type="scientific">Hebeloma cylindrosporum</name>
    <dbReference type="NCBI Taxonomy" id="76867"/>
    <lineage>
        <taxon>Eukaryota</taxon>
        <taxon>Fungi</taxon>
        <taxon>Dikarya</taxon>
        <taxon>Basidiomycota</taxon>
        <taxon>Agaricomycotina</taxon>
        <taxon>Agaricomycetes</taxon>
        <taxon>Agaricomycetidae</taxon>
        <taxon>Agaricales</taxon>
        <taxon>Agaricineae</taxon>
        <taxon>Hymenogastraceae</taxon>
        <taxon>Hebeloma</taxon>
    </lineage>
</organism>
<evidence type="ECO:0000313" key="3">
    <source>
        <dbReference type="Proteomes" id="UP000053424"/>
    </source>
</evidence>
<feature type="domain" description="Globin-sensor" evidence="1">
    <location>
        <begin position="14"/>
        <end position="179"/>
    </location>
</feature>
<keyword evidence="3" id="KW-1185">Reference proteome</keyword>
<dbReference type="GO" id="GO:0019825">
    <property type="term" value="F:oxygen binding"/>
    <property type="evidence" value="ECO:0007669"/>
    <property type="project" value="InterPro"/>
</dbReference>
<dbReference type="InterPro" id="IPR044398">
    <property type="entry name" value="Globin-sensor_dom"/>
</dbReference>
<reference evidence="3" key="2">
    <citation type="submission" date="2015-01" db="EMBL/GenBank/DDBJ databases">
        <title>Evolutionary Origins and Diversification of the Mycorrhizal Mutualists.</title>
        <authorList>
            <consortium name="DOE Joint Genome Institute"/>
            <consortium name="Mycorrhizal Genomics Consortium"/>
            <person name="Kohler A."/>
            <person name="Kuo A."/>
            <person name="Nagy L.G."/>
            <person name="Floudas D."/>
            <person name="Copeland A."/>
            <person name="Barry K.W."/>
            <person name="Cichocki N."/>
            <person name="Veneault-Fourrey C."/>
            <person name="LaButti K."/>
            <person name="Lindquist E.A."/>
            <person name="Lipzen A."/>
            <person name="Lundell T."/>
            <person name="Morin E."/>
            <person name="Murat C."/>
            <person name="Riley R."/>
            <person name="Ohm R."/>
            <person name="Sun H."/>
            <person name="Tunlid A."/>
            <person name="Henrissat B."/>
            <person name="Grigoriev I.V."/>
            <person name="Hibbett D.S."/>
            <person name="Martin F."/>
        </authorList>
    </citation>
    <scope>NUCLEOTIDE SEQUENCE [LARGE SCALE GENOMIC DNA]</scope>
    <source>
        <strain evidence="3">h7</strain>
    </source>
</reference>
<reference evidence="2 3" key="1">
    <citation type="submission" date="2014-04" db="EMBL/GenBank/DDBJ databases">
        <authorList>
            <consortium name="DOE Joint Genome Institute"/>
            <person name="Kuo A."/>
            <person name="Gay G."/>
            <person name="Dore J."/>
            <person name="Kohler A."/>
            <person name="Nagy L.G."/>
            <person name="Floudas D."/>
            <person name="Copeland A."/>
            <person name="Barry K.W."/>
            <person name="Cichocki N."/>
            <person name="Veneault-Fourrey C."/>
            <person name="LaButti K."/>
            <person name="Lindquist E.A."/>
            <person name="Lipzen A."/>
            <person name="Lundell T."/>
            <person name="Morin E."/>
            <person name="Murat C."/>
            <person name="Sun H."/>
            <person name="Tunlid A."/>
            <person name="Henrissat B."/>
            <person name="Grigoriev I.V."/>
            <person name="Hibbett D.S."/>
            <person name="Martin F."/>
            <person name="Nordberg H.P."/>
            <person name="Cantor M.N."/>
            <person name="Hua S.X."/>
        </authorList>
    </citation>
    <scope>NUCLEOTIDE SEQUENCE [LARGE SCALE GENOMIC DNA]</scope>
    <source>
        <strain evidence="3">h7</strain>
    </source>
</reference>
<dbReference type="PANTHER" id="PTHR42071:SF1">
    <property type="entry name" value="GLOBIN-SENSOR DOMAIN-CONTAINING PROTEIN"/>
    <property type="match status" value="1"/>
</dbReference>
<dbReference type="InterPro" id="IPR012292">
    <property type="entry name" value="Globin/Proto"/>
</dbReference>
<dbReference type="GO" id="GO:0020037">
    <property type="term" value="F:heme binding"/>
    <property type="evidence" value="ECO:0007669"/>
    <property type="project" value="InterPro"/>
</dbReference>
<evidence type="ECO:0000259" key="1">
    <source>
        <dbReference type="Pfam" id="PF11563"/>
    </source>
</evidence>
<proteinExistence type="predicted"/>
<dbReference type="PANTHER" id="PTHR42071">
    <property type="entry name" value="PROTOGLOBIN DOMAIN-CONTAINING PROTEIN"/>
    <property type="match status" value="1"/>
</dbReference>
<gene>
    <name evidence="2" type="ORF">M413DRAFT_444288</name>
</gene>
<dbReference type="OrthoDB" id="10027058at2759"/>